<evidence type="ECO:0000313" key="5">
    <source>
        <dbReference type="Proteomes" id="UP000318428"/>
    </source>
</evidence>
<gene>
    <name evidence="4" type="ORF">FJD38_21925</name>
</gene>
<proteinExistence type="predicted"/>
<dbReference type="SUPFAM" id="SSF51395">
    <property type="entry name" value="FMN-linked oxidoreductases"/>
    <property type="match status" value="1"/>
</dbReference>
<dbReference type="InterPro" id="IPR051799">
    <property type="entry name" value="NADH_flavin_oxidoreductase"/>
</dbReference>
<evidence type="ECO:0000259" key="3">
    <source>
        <dbReference type="Pfam" id="PF00724"/>
    </source>
</evidence>
<feature type="domain" description="NADH:flavin oxidoreductase/NADH oxidase N-terminal" evidence="3">
    <location>
        <begin position="13"/>
        <end position="345"/>
    </location>
</feature>
<protein>
    <submittedName>
        <fullName evidence="4">NADH:flavin oxidoreductase</fullName>
    </submittedName>
</protein>
<keyword evidence="2" id="KW-0560">Oxidoreductase</keyword>
<dbReference type="PANTHER" id="PTHR43656:SF2">
    <property type="entry name" value="BINDING OXIDOREDUCTASE, PUTATIVE (AFU_ORTHOLOGUE AFUA_2G08260)-RELATED"/>
    <property type="match status" value="1"/>
</dbReference>
<name>A0ABY3GC58_9PSED</name>
<dbReference type="Proteomes" id="UP000318428">
    <property type="component" value="Unassembled WGS sequence"/>
</dbReference>
<evidence type="ECO:0000313" key="4">
    <source>
        <dbReference type="EMBL" id="TWR85778.1"/>
    </source>
</evidence>
<organism evidence="4 5">
    <name type="scientific">Pseudomonas saxonica</name>
    <dbReference type="NCBI Taxonomy" id="2600598"/>
    <lineage>
        <taxon>Bacteria</taxon>
        <taxon>Pseudomonadati</taxon>
        <taxon>Pseudomonadota</taxon>
        <taxon>Gammaproteobacteria</taxon>
        <taxon>Pseudomonadales</taxon>
        <taxon>Pseudomonadaceae</taxon>
        <taxon>Pseudomonas</taxon>
    </lineage>
</organism>
<reference evidence="4 5" key="1">
    <citation type="submission" date="2019-06" db="EMBL/GenBank/DDBJ databases">
        <title>Pseudomonas bimorpha sp. nov. isolated from bovine raw milk and skim milk concentrate.</title>
        <authorList>
            <person name="Hofmann K."/>
            <person name="Huptas C."/>
            <person name="Doll E."/>
            <person name="Scherer S."/>
            <person name="Wenning M."/>
        </authorList>
    </citation>
    <scope>NUCLEOTIDE SEQUENCE [LARGE SCALE GENOMIC DNA]</scope>
    <source>
        <strain evidence="4 5">DSM 108989</strain>
    </source>
</reference>
<keyword evidence="5" id="KW-1185">Reference proteome</keyword>
<evidence type="ECO:0000256" key="2">
    <source>
        <dbReference type="ARBA" id="ARBA00023002"/>
    </source>
</evidence>
<accession>A0ABY3GC58</accession>
<dbReference type="EMBL" id="VFIO01000013">
    <property type="protein sequence ID" value="TWR85778.1"/>
    <property type="molecule type" value="Genomic_DNA"/>
</dbReference>
<dbReference type="PANTHER" id="PTHR43656">
    <property type="entry name" value="BINDING OXIDOREDUCTASE, PUTATIVE (AFU_ORTHOLOGUE AFUA_2G08260)-RELATED"/>
    <property type="match status" value="1"/>
</dbReference>
<dbReference type="RefSeq" id="WP_146387522.1">
    <property type="nucleotide sequence ID" value="NZ_VFIO01000013.1"/>
</dbReference>
<keyword evidence="1" id="KW-0285">Flavoprotein</keyword>
<comment type="caution">
    <text evidence="4">The sequence shown here is derived from an EMBL/GenBank/DDBJ whole genome shotgun (WGS) entry which is preliminary data.</text>
</comment>
<evidence type="ECO:0000256" key="1">
    <source>
        <dbReference type="ARBA" id="ARBA00022630"/>
    </source>
</evidence>
<dbReference type="InterPro" id="IPR001155">
    <property type="entry name" value="OxRdtase_FMN_N"/>
</dbReference>
<dbReference type="CDD" id="cd02803">
    <property type="entry name" value="OYE_like_FMN_family"/>
    <property type="match status" value="1"/>
</dbReference>
<dbReference type="InterPro" id="IPR013785">
    <property type="entry name" value="Aldolase_TIM"/>
</dbReference>
<dbReference type="Gene3D" id="3.20.20.70">
    <property type="entry name" value="Aldolase class I"/>
    <property type="match status" value="1"/>
</dbReference>
<dbReference type="Pfam" id="PF00724">
    <property type="entry name" value="Oxidored_FMN"/>
    <property type="match status" value="1"/>
</dbReference>
<sequence>MSETKQVILSACDIKGAHFRNRLSVAPMTRVTATEDGLVTHTMRDYYLRFAKGGFGLVITEGLYTDKAFSQGYPNQPGLADEEQAVAWSMLNQDLQAQGALVFAQIMHAGALSQGNIYRHHNIAPSAVQPVGEQMTVYHGTGSYRMPVEMTEAEIAEAIQGFVDTAARAVEVAGFDGIEIHGANGYLLDQFLTAHTNLRNDCWGGDIRQRMSLLVEVVAAVKDRVGAKVPVGIRISQGKVNDFKNKWLGGESDAQIIFSALADAEVDFIHVTEYEAWQPAFEGSQDSLVAMARKYAPGVPIIANGGLHDPDRAAEVIRSGADLVALGRGALGNPDYPSLIEAGTELREFDGSILQPIANIKERELDVELCE</sequence>